<dbReference type="AlphaFoldDB" id="A0A286D706"/>
<dbReference type="GO" id="GO:0004177">
    <property type="term" value="F:aminopeptidase activity"/>
    <property type="evidence" value="ECO:0007669"/>
    <property type="project" value="UniProtKB-KW"/>
</dbReference>
<comment type="cofactor">
    <cofactor evidence="3">
        <name>Zn(2+)</name>
        <dbReference type="ChEBI" id="CHEBI:29105"/>
    </cofactor>
</comment>
<evidence type="ECO:0000256" key="4">
    <source>
        <dbReference type="ARBA" id="ARBA00008236"/>
    </source>
</evidence>
<evidence type="ECO:0000256" key="9">
    <source>
        <dbReference type="ARBA" id="ARBA00023049"/>
    </source>
</evidence>
<dbReference type="GO" id="GO:0006508">
    <property type="term" value="P:proteolysis"/>
    <property type="evidence" value="ECO:0007669"/>
    <property type="project" value="UniProtKB-KW"/>
</dbReference>
<evidence type="ECO:0000313" key="12">
    <source>
        <dbReference type="Proteomes" id="UP000219374"/>
    </source>
</evidence>
<keyword evidence="6" id="KW-0645">Protease</keyword>
<evidence type="ECO:0000256" key="1">
    <source>
        <dbReference type="ARBA" id="ARBA00001941"/>
    </source>
</evidence>
<accession>A0A286D706</accession>
<evidence type="ECO:0000256" key="2">
    <source>
        <dbReference type="ARBA" id="ARBA00001946"/>
    </source>
</evidence>
<dbReference type="PANTHER" id="PTHR34448">
    <property type="entry name" value="AMINOPEPTIDASE"/>
    <property type="match status" value="1"/>
</dbReference>
<dbReference type="GO" id="GO:0046872">
    <property type="term" value="F:metal ion binding"/>
    <property type="evidence" value="ECO:0007669"/>
    <property type="project" value="UniProtKB-KW"/>
</dbReference>
<evidence type="ECO:0000313" key="11">
    <source>
        <dbReference type="EMBL" id="SOD54443.1"/>
    </source>
</evidence>
<feature type="chain" id="PRO_5013261850" evidence="10">
    <location>
        <begin position="20"/>
        <end position="415"/>
    </location>
</feature>
<name>A0A286D706_9GAMM</name>
<dbReference type="InterPro" id="IPR035097">
    <property type="entry name" value="M29_N-terminal"/>
</dbReference>
<dbReference type="InterPro" id="IPR052170">
    <property type="entry name" value="M29_Exopeptidase"/>
</dbReference>
<evidence type="ECO:0000256" key="10">
    <source>
        <dbReference type="SAM" id="SignalP"/>
    </source>
</evidence>
<evidence type="ECO:0000256" key="8">
    <source>
        <dbReference type="ARBA" id="ARBA00022801"/>
    </source>
</evidence>
<comment type="similarity">
    <text evidence="4">Belongs to the peptidase M29 family.</text>
</comment>
<reference evidence="11 12" key="1">
    <citation type="submission" date="2017-09" db="EMBL/GenBank/DDBJ databases">
        <authorList>
            <person name="Ehlers B."/>
            <person name="Leendertz F.H."/>
        </authorList>
    </citation>
    <scope>NUCLEOTIDE SEQUENCE [LARGE SCALE GENOMIC DNA]</scope>
    <source>
        <strain evidence="11 12">CGMCC 1.10978</strain>
    </source>
</reference>
<dbReference type="EMBL" id="OCND01000004">
    <property type="protein sequence ID" value="SOD54443.1"/>
    <property type="molecule type" value="Genomic_DNA"/>
</dbReference>
<dbReference type="GO" id="GO:0008237">
    <property type="term" value="F:metallopeptidase activity"/>
    <property type="evidence" value="ECO:0007669"/>
    <property type="project" value="UniProtKB-KW"/>
</dbReference>
<comment type="cofactor">
    <cofactor evidence="2">
        <name>Mg(2+)</name>
        <dbReference type="ChEBI" id="CHEBI:18420"/>
    </cofactor>
</comment>
<dbReference type="InterPro" id="IPR000787">
    <property type="entry name" value="Peptidase_M29"/>
</dbReference>
<comment type="cofactor">
    <cofactor evidence="1">
        <name>Co(2+)</name>
        <dbReference type="ChEBI" id="CHEBI:48828"/>
    </cofactor>
</comment>
<dbReference type="Pfam" id="PF02073">
    <property type="entry name" value="Peptidase_M29"/>
    <property type="match status" value="1"/>
</dbReference>
<keyword evidence="8" id="KW-0378">Hydrolase</keyword>
<organism evidence="11 12">
    <name type="scientific">Pseudoxanthomonas wuyuanensis</name>
    <dbReference type="NCBI Taxonomy" id="1073196"/>
    <lineage>
        <taxon>Bacteria</taxon>
        <taxon>Pseudomonadati</taxon>
        <taxon>Pseudomonadota</taxon>
        <taxon>Gammaproteobacteria</taxon>
        <taxon>Lysobacterales</taxon>
        <taxon>Lysobacteraceae</taxon>
        <taxon>Pseudoxanthomonas</taxon>
    </lineage>
</organism>
<keyword evidence="12" id="KW-1185">Reference proteome</keyword>
<dbReference type="PANTHER" id="PTHR34448:SF1">
    <property type="entry name" value="BLL6088 PROTEIN"/>
    <property type="match status" value="1"/>
</dbReference>
<dbReference type="Gene3D" id="3.40.1830.10">
    <property type="entry name" value="Thermophilic metalloprotease (M29)"/>
    <property type="match status" value="1"/>
</dbReference>
<proteinExistence type="inferred from homology"/>
<protein>
    <submittedName>
        <fullName evidence="11">Leucyl aminopeptidase (Aminopeptidase T)</fullName>
    </submittedName>
</protein>
<feature type="signal peptide" evidence="10">
    <location>
        <begin position="1"/>
        <end position="19"/>
    </location>
</feature>
<dbReference type="Proteomes" id="UP000219374">
    <property type="component" value="Unassembled WGS sequence"/>
</dbReference>
<sequence length="415" mass="43569">MKPPLVAVLATALCLSLTACPSQQPAASTADIPQPRQDAPAAIAEPLVDLEQLAQRLVANAAVKEGDTVMISGRGQDAVLMENIAVQVRRKGAFPLVAYSSDRLSKRLFFDVPEQYDTQPDALGLALAKVFDVGITLNNGTSENLFEDADPGRVAARSQAGEAVSQAFFNNNVRMLEVGNGLYPTAWRAQRMGMPEAELARMFWDGVNLDYSELQARGAQVKAALAAGNELHITHPNGTDFKVKVKGRPVMVSDGILSEDDIKQGGAAVAVYLPAGEVYTTPVPGSGNGRIVSTRDYFRGQAIDNLTVGVADGKVTSLTGSGPGFAGMKAEYDAVADERKNLFGFVDLGINPNIRLPAGSLVGNWVPAGAVTVGAGSNVWAGGDNSVAYGLTLFLPGSTVTLDGKTIVENGVLKL</sequence>
<keyword evidence="5 11" id="KW-0031">Aminopeptidase</keyword>
<evidence type="ECO:0000256" key="3">
    <source>
        <dbReference type="ARBA" id="ARBA00001947"/>
    </source>
</evidence>
<evidence type="ECO:0000256" key="7">
    <source>
        <dbReference type="ARBA" id="ARBA00022723"/>
    </source>
</evidence>
<keyword evidence="7" id="KW-0479">Metal-binding</keyword>
<gene>
    <name evidence="11" type="ORF">SAMN06296416_10447</name>
</gene>
<dbReference type="SUPFAM" id="SSF144052">
    <property type="entry name" value="Thermophilic metalloprotease-like"/>
    <property type="match status" value="1"/>
</dbReference>
<evidence type="ECO:0000256" key="6">
    <source>
        <dbReference type="ARBA" id="ARBA00022670"/>
    </source>
</evidence>
<dbReference type="RefSeq" id="WP_162125777.1">
    <property type="nucleotide sequence ID" value="NZ_OCND01000004.1"/>
</dbReference>
<evidence type="ECO:0000256" key="5">
    <source>
        <dbReference type="ARBA" id="ARBA00022438"/>
    </source>
</evidence>
<keyword evidence="10" id="KW-0732">Signal</keyword>
<keyword evidence="9" id="KW-0482">Metalloprotease</keyword>
<dbReference type="PROSITE" id="PS51257">
    <property type="entry name" value="PROKAR_LIPOPROTEIN"/>
    <property type="match status" value="1"/>
</dbReference>